<comment type="caution">
    <text evidence="1">The sequence shown here is derived from an EMBL/GenBank/DDBJ whole genome shotgun (WGS) entry which is preliminary data.</text>
</comment>
<dbReference type="AlphaFoldDB" id="A0A9N7ZAZ1"/>
<gene>
    <name evidence="1" type="ORF">PLEPLA_LOCUS45128</name>
</gene>
<dbReference type="EMBL" id="CADEAL010004336">
    <property type="protein sequence ID" value="CAB1457306.1"/>
    <property type="molecule type" value="Genomic_DNA"/>
</dbReference>
<protein>
    <submittedName>
        <fullName evidence="1">Uncharacterized protein</fullName>
    </submittedName>
</protein>
<dbReference type="Proteomes" id="UP001153269">
    <property type="component" value="Unassembled WGS sequence"/>
</dbReference>
<organism evidence="1 2">
    <name type="scientific">Pleuronectes platessa</name>
    <name type="common">European plaice</name>
    <dbReference type="NCBI Taxonomy" id="8262"/>
    <lineage>
        <taxon>Eukaryota</taxon>
        <taxon>Metazoa</taxon>
        <taxon>Chordata</taxon>
        <taxon>Craniata</taxon>
        <taxon>Vertebrata</taxon>
        <taxon>Euteleostomi</taxon>
        <taxon>Actinopterygii</taxon>
        <taxon>Neopterygii</taxon>
        <taxon>Teleostei</taxon>
        <taxon>Neoteleostei</taxon>
        <taxon>Acanthomorphata</taxon>
        <taxon>Carangaria</taxon>
        <taxon>Pleuronectiformes</taxon>
        <taxon>Pleuronectoidei</taxon>
        <taxon>Pleuronectidae</taxon>
        <taxon>Pleuronectes</taxon>
    </lineage>
</organism>
<evidence type="ECO:0000313" key="1">
    <source>
        <dbReference type="EMBL" id="CAB1457306.1"/>
    </source>
</evidence>
<name>A0A9N7ZAZ1_PLEPL</name>
<proteinExistence type="predicted"/>
<reference evidence="1" key="1">
    <citation type="submission" date="2020-03" db="EMBL/GenBank/DDBJ databases">
        <authorList>
            <person name="Weist P."/>
        </authorList>
    </citation>
    <scope>NUCLEOTIDE SEQUENCE</scope>
</reference>
<accession>A0A9N7ZAZ1</accession>
<evidence type="ECO:0000313" key="2">
    <source>
        <dbReference type="Proteomes" id="UP001153269"/>
    </source>
</evidence>
<sequence>MQMGQTGDRTADLQVGGRPLYPSDTHCCTVIPAPPGCHIHMCGYKKVSRAQSIEKGGDTRRPAITQGELYNAVEGHEPSSRIGICSFVQGGTGGTLPWHNKMTSSRLLVTKPSDTDPMRVT</sequence>
<keyword evidence="2" id="KW-1185">Reference proteome</keyword>